<evidence type="ECO:0000313" key="2">
    <source>
        <dbReference type="Proteomes" id="UP000184105"/>
    </source>
</evidence>
<keyword evidence="2" id="KW-1185">Reference proteome</keyword>
<dbReference type="Gene3D" id="3.10.450.50">
    <property type="match status" value="1"/>
</dbReference>
<dbReference type="Proteomes" id="UP000184105">
    <property type="component" value="Unassembled WGS sequence"/>
</dbReference>
<name>A0AAX2F7X2_9BACT</name>
<organism evidence="1 2">
    <name type="scientific">Prevotella scopos JCM 17725</name>
    <dbReference type="NCBI Taxonomy" id="1236518"/>
    <lineage>
        <taxon>Bacteria</taxon>
        <taxon>Pseudomonadati</taxon>
        <taxon>Bacteroidota</taxon>
        <taxon>Bacteroidia</taxon>
        <taxon>Bacteroidales</taxon>
        <taxon>Prevotellaceae</taxon>
        <taxon>Prevotella</taxon>
    </lineage>
</organism>
<dbReference type="AlphaFoldDB" id="A0AAX2F7X2"/>
<protein>
    <recommendedName>
        <fullName evidence="3">DUF4878 domain-containing protein</fullName>
    </recommendedName>
</protein>
<gene>
    <name evidence="1" type="ORF">SAMN05444364_1668</name>
</gene>
<reference evidence="1 2" key="1">
    <citation type="submission" date="2016-11" db="EMBL/GenBank/DDBJ databases">
        <authorList>
            <person name="Varghese N."/>
            <person name="Submissions S."/>
        </authorList>
    </citation>
    <scope>NUCLEOTIDE SEQUENCE [LARGE SCALE GENOMIC DNA]</scope>
    <source>
        <strain evidence="1 2">DSM 22613</strain>
    </source>
</reference>
<comment type="caution">
    <text evidence="1">The sequence shown here is derived from an EMBL/GenBank/DDBJ whole genome shotgun (WGS) entry which is preliminary data.</text>
</comment>
<dbReference type="EMBL" id="FQWA01000066">
    <property type="protein sequence ID" value="SHG22388.1"/>
    <property type="molecule type" value="Genomic_DNA"/>
</dbReference>
<proteinExistence type="predicted"/>
<sequence>MEPTWLSNQCVCPSEVVIGSLLMKRITISLLFSLPFLLMACGKKKEVDHAELAGRAAKLYYDQLLKGKYDAFLGGENRTEKLPDNYRKQLLLNLRQFIEQQKKEHNGIDSVSFVSSVFSEKDSTASAFLLFHYGDKTTEQVVVPMLKKHGIWVMR</sequence>
<evidence type="ECO:0000313" key="1">
    <source>
        <dbReference type="EMBL" id="SHG22388.1"/>
    </source>
</evidence>
<accession>A0AAX2F7X2</accession>
<evidence type="ECO:0008006" key="3">
    <source>
        <dbReference type="Google" id="ProtNLM"/>
    </source>
</evidence>